<reference evidence="9" key="1">
    <citation type="journal article" date="2023" name="Genome Biol. Evol.">
        <title>Long-read-based Genome Assembly of Drosophila gunungcola Reveals Fewer Chemosensory Genes in Flower-breeding Species.</title>
        <authorList>
            <person name="Negi A."/>
            <person name="Liao B.Y."/>
            <person name="Yeh S.D."/>
        </authorList>
    </citation>
    <scope>NUCLEOTIDE SEQUENCE</scope>
    <source>
        <strain evidence="9">Sukarami</strain>
    </source>
</reference>
<proteinExistence type="predicted"/>
<dbReference type="PANTHER" id="PTHR10127:SF780">
    <property type="entry name" value="METALLOENDOPEPTIDASE"/>
    <property type="match status" value="1"/>
</dbReference>
<evidence type="ECO:0000256" key="1">
    <source>
        <dbReference type="ARBA" id="ARBA00022670"/>
    </source>
</evidence>
<dbReference type="Proteomes" id="UP001059596">
    <property type="component" value="Chromosome 3R"/>
</dbReference>
<organism evidence="9 10">
    <name type="scientific">Drosophila gunungcola</name>
    <name type="common">fruit fly</name>
    <dbReference type="NCBI Taxonomy" id="103775"/>
    <lineage>
        <taxon>Eukaryota</taxon>
        <taxon>Metazoa</taxon>
        <taxon>Ecdysozoa</taxon>
        <taxon>Arthropoda</taxon>
        <taxon>Hexapoda</taxon>
        <taxon>Insecta</taxon>
        <taxon>Pterygota</taxon>
        <taxon>Neoptera</taxon>
        <taxon>Endopterygota</taxon>
        <taxon>Diptera</taxon>
        <taxon>Brachycera</taxon>
        <taxon>Muscomorpha</taxon>
        <taxon>Ephydroidea</taxon>
        <taxon>Drosophilidae</taxon>
        <taxon>Drosophila</taxon>
        <taxon>Sophophora</taxon>
    </lineage>
</organism>
<dbReference type="Gene3D" id="3.40.390.10">
    <property type="entry name" value="Collagenase (Catalytic Domain)"/>
    <property type="match status" value="1"/>
</dbReference>
<evidence type="ECO:0000313" key="10">
    <source>
        <dbReference type="Proteomes" id="UP001059596"/>
    </source>
</evidence>
<dbReference type="GO" id="GO:0004222">
    <property type="term" value="F:metalloendopeptidase activity"/>
    <property type="evidence" value="ECO:0007669"/>
    <property type="project" value="UniProtKB-UniRule"/>
</dbReference>
<evidence type="ECO:0000256" key="5">
    <source>
        <dbReference type="ARBA" id="ARBA00023049"/>
    </source>
</evidence>
<dbReference type="SUPFAM" id="SSF55486">
    <property type="entry name" value="Metalloproteases ('zincins'), catalytic domain"/>
    <property type="match status" value="1"/>
</dbReference>
<comment type="caution">
    <text evidence="6">Lacks conserved residue(s) required for the propagation of feature annotation.</text>
</comment>
<dbReference type="PRINTS" id="PR00480">
    <property type="entry name" value="ASTACIN"/>
</dbReference>
<keyword evidence="4 7" id="KW-0862">Zinc</keyword>
<accession>A0A9Q0BWF9</accession>
<dbReference type="PROSITE" id="PS51864">
    <property type="entry name" value="ASTACIN"/>
    <property type="match status" value="1"/>
</dbReference>
<dbReference type="InterPro" id="IPR001506">
    <property type="entry name" value="Peptidase_M12A"/>
</dbReference>
<keyword evidence="5 7" id="KW-0482">Metalloprotease</keyword>
<dbReference type="GO" id="GO:0006508">
    <property type="term" value="P:proteolysis"/>
    <property type="evidence" value="ECO:0007669"/>
    <property type="project" value="UniProtKB-KW"/>
</dbReference>
<dbReference type="PANTHER" id="PTHR10127">
    <property type="entry name" value="DISCOIDIN, CUB, EGF, LAMININ , AND ZINC METALLOPROTEASE DOMAIN CONTAINING"/>
    <property type="match status" value="1"/>
</dbReference>
<evidence type="ECO:0000313" key="9">
    <source>
        <dbReference type="EMBL" id="KAI8046686.1"/>
    </source>
</evidence>
<comment type="caution">
    <text evidence="9">The sequence shown here is derived from an EMBL/GenBank/DDBJ whole genome shotgun (WGS) entry which is preliminary data.</text>
</comment>
<dbReference type="InterPro" id="IPR024079">
    <property type="entry name" value="MetalloPept_cat_dom_sf"/>
</dbReference>
<keyword evidence="3 7" id="KW-0378">Hydrolase</keyword>
<dbReference type="AlphaFoldDB" id="A0A9Q0BWF9"/>
<dbReference type="EMBL" id="JAMKOV010000001">
    <property type="protein sequence ID" value="KAI8046686.1"/>
    <property type="molecule type" value="Genomic_DNA"/>
</dbReference>
<feature type="domain" description="Peptidase M12A" evidence="8">
    <location>
        <begin position="1"/>
        <end position="84"/>
    </location>
</feature>
<name>A0A9Q0BWF9_9MUSC</name>
<dbReference type="Pfam" id="PF01400">
    <property type="entry name" value="Astacin"/>
    <property type="match status" value="1"/>
</dbReference>
<keyword evidence="10" id="KW-1185">Reference proteome</keyword>
<dbReference type="GO" id="GO:0046872">
    <property type="term" value="F:metal ion binding"/>
    <property type="evidence" value="ECO:0007669"/>
    <property type="project" value="UniProtKB-KW"/>
</dbReference>
<evidence type="ECO:0000256" key="4">
    <source>
        <dbReference type="ARBA" id="ARBA00022833"/>
    </source>
</evidence>
<sequence>MVIHENIMPGKEQNFVKGHPHNHSSFGVDYDYASVMHYSPYAFSRNVLPTLVPLLNTPDARKMGNRHGFSAGDLRKINAMYNCTNKSEKKLFK</sequence>
<evidence type="ECO:0000259" key="8">
    <source>
        <dbReference type="PROSITE" id="PS51864"/>
    </source>
</evidence>
<protein>
    <recommendedName>
        <fullName evidence="7">Metalloendopeptidase</fullName>
        <ecNumber evidence="7">3.4.24.-</ecNumber>
    </recommendedName>
</protein>
<gene>
    <name evidence="9" type="ORF">M5D96_002899</name>
</gene>
<evidence type="ECO:0000256" key="2">
    <source>
        <dbReference type="ARBA" id="ARBA00022723"/>
    </source>
</evidence>
<comment type="cofactor">
    <cofactor evidence="7">
        <name>Zn(2+)</name>
        <dbReference type="ChEBI" id="CHEBI:29105"/>
    </cofactor>
    <text evidence="7">Binds 1 zinc ion per subunit.</text>
</comment>
<keyword evidence="2 7" id="KW-0479">Metal-binding</keyword>
<dbReference type="EC" id="3.4.24.-" evidence="7"/>
<evidence type="ECO:0000256" key="7">
    <source>
        <dbReference type="RuleBase" id="RU361183"/>
    </source>
</evidence>
<keyword evidence="1 7" id="KW-0645">Protease</keyword>
<evidence type="ECO:0000256" key="6">
    <source>
        <dbReference type="PROSITE-ProRule" id="PRU01211"/>
    </source>
</evidence>
<evidence type="ECO:0000256" key="3">
    <source>
        <dbReference type="ARBA" id="ARBA00022801"/>
    </source>
</evidence>